<feature type="region of interest" description="Disordered" evidence="8">
    <location>
        <begin position="291"/>
        <end position="310"/>
    </location>
</feature>
<protein>
    <submittedName>
        <fullName evidence="11">Hydrogenase 2 operon protein HybA</fullName>
    </submittedName>
</protein>
<feature type="binding site" evidence="7">
    <location>
        <position position="148"/>
    </location>
    <ligand>
        <name>[4Fe-4S] cluster</name>
        <dbReference type="ChEBI" id="CHEBI:49883"/>
        <label>4</label>
    </ligand>
</feature>
<feature type="binding site" evidence="7">
    <location>
        <position position="191"/>
    </location>
    <ligand>
        <name>[4Fe-4S] cluster</name>
        <dbReference type="ChEBI" id="CHEBI:49883"/>
        <label>1</label>
    </ligand>
</feature>
<dbReference type="AlphaFoldDB" id="A0A3R5X440"/>
<evidence type="ECO:0000256" key="1">
    <source>
        <dbReference type="ARBA" id="ARBA00004196"/>
    </source>
</evidence>
<feature type="binding site" evidence="7">
    <location>
        <position position="142"/>
    </location>
    <ligand>
        <name>[4Fe-4S] cluster</name>
        <dbReference type="ChEBI" id="CHEBI:49883"/>
        <label>4</label>
    </ligand>
</feature>
<dbReference type="RefSeq" id="WP_128467246.1">
    <property type="nucleotide sequence ID" value="NZ_CP035108.1"/>
</dbReference>
<feature type="binding site" evidence="7">
    <location>
        <position position="55"/>
    </location>
    <ligand>
        <name>[4Fe-4S] cluster</name>
        <dbReference type="ChEBI" id="CHEBI:49883"/>
        <label>1</label>
    </ligand>
</feature>
<dbReference type="GO" id="GO:0045333">
    <property type="term" value="P:cellular respiration"/>
    <property type="evidence" value="ECO:0007669"/>
    <property type="project" value="InterPro"/>
</dbReference>
<feature type="binding site" evidence="7">
    <location>
        <position position="49"/>
    </location>
    <ligand>
        <name>[4Fe-4S] cluster</name>
        <dbReference type="ChEBI" id="CHEBI:49883"/>
        <label>1</label>
    </ligand>
</feature>
<dbReference type="InterPro" id="IPR051555">
    <property type="entry name" value="FDH_Electron_Transfer_Unit"/>
</dbReference>
<dbReference type="GO" id="GO:0051539">
    <property type="term" value="F:4 iron, 4 sulfur cluster binding"/>
    <property type="evidence" value="ECO:0007669"/>
    <property type="project" value="UniProtKB-KW"/>
</dbReference>
<feature type="domain" description="4Fe-4S ferredoxin-type" evidence="10">
    <location>
        <begin position="133"/>
        <end position="162"/>
    </location>
</feature>
<comment type="cofactor">
    <cofactor evidence="7">
        <name>[4Fe-4S] cluster</name>
        <dbReference type="ChEBI" id="CHEBI:49883"/>
    </cofactor>
    <text evidence="7">Binds 4 [4Fe-4S] clusters per subunit.</text>
</comment>
<dbReference type="CDD" id="cd10561">
    <property type="entry name" value="HybA_like"/>
    <property type="match status" value="1"/>
</dbReference>
<feature type="binding site" evidence="7">
    <location>
        <position position="121"/>
    </location>
    <ligand>
        <name>[4Fe-4S] cluster</name>
        <dbReference type="ChEBI" id="CHEBI:49883"/>
        <label>4</label>
    </ligand>
</feature>
<evidence type="ECO:0000256" key="4">
    <source>
        <dbReference type="ARBA" id="ARBA00022737"/>
    </source>
</evidence>
<feature type="binding site" evidence="7">
    <location>
        <position position="187"/>
    </location>
    <ligand>
        <name>[4Fe-4S] cluster</name>
        <dbReference type="ChEBI" id="CHEBI:49883"/>
        <label>2</label>
    </ligand>
</feature>
<feature type="binding site" evidence="7">
    <location>
        <position position="117"/>
    </location>
    <ligand>
        <name>[4Fe-4S] cluster</name>
        <dbReference type="ChEBI" id="CHEBI:49883"/>
        <label>3</label>
    </ligand>
</feature>
<evidence type="ECO:0000256" key="6">
    <source>
        <dbReference type="ARBA" id="ARBA00023014"/>
    </source>
</evidence>
<feature type="chain" id="PRO_5018748860" evidence="9">
    <location>
        <begin position="27"/>
        <end position="310"/>
    </location>
</feature>
<keyword evidence="5 7" id="KW-0408">Iron</keyword>
<gene>
    <name evidence="11" type="primary">hybA</name>
    <name evidence="11" type="ORF">EP073_11265</name>
</gene>
<dbReference type="PROSITE" id="PS00198">
    <property type="entry name" value="4FE4S_FER_1"/>
    <property type="match status" value="1"/>
</dbReference>
<evidence type="ECO:0000256" key="7">
    <source>
        <dbReference type="PIRSR" id="PIRSR036298-50"/>
    </source>
</evidence>
<dbReference type="Pfam" id="PF13247">
    <property type="entry name" value="Fer4_11"/>
    <property type="match status" value="1"/>
</dbReference>
<dbReference type="GO" id="GO:0030313">
    <property type="term" value="C:cell envelope"/>
    <property type="evidence" value="ECO:0007669"/>
    <property type="project" value="UniProtKB-SubCell"/>
</dbReference>
<name>A0A3R5X440_9BACT</name>
<feature type="binding site" evidence="7">
    <location>
        <position position="59"/>
    </location>
    <ligand>
        <name>[4Fe-4S] cluster</name>
        <dbReference type="ChEBI" id="CHEBI:49883"/>
        <label>2</label>
    </ligand>
</feature>
<dbReference type="PIRSF" id="PIRSF036298">
    <property type="entry name" value="FDH_4Fe4S"/>
    <property type="match status" value="1"/>
</dbReference>
<feature type="domain" description="4Fe-4S ferredoxin-type" evidence="10">
    <location>
        <begin position="100"/>
        <end position="131"/>
    </location>
</feature>
<feature type="domain" description="4Fe-4S ferredoxin-type" evidence="10">
    <location>
        <begin position="40"/>
        <end position="70"/>
    </location>
</feature>
<keyword evidence="12" id="KW-1185">Reference proteome</keyword>
<dbReference type="InterPro" id="IPR006311">
    <property type="entry name" value="TAT_signal"/>
</dbReference>
<sequence>MMKKTRREFIKLAALSGAGIAAAPLAAEASAPIAANEEAVGMLYDATLCVGCKACVASCKNVNDMDAAPAPNDADRLWDAPEDLDYRTRNIIKLYKDGEGDFSYVKYQCMHCIKPSCVSACPVGAMQQEKGRGIVFYDKDICIGCRYCQVACPFNIPKFEWPKAFPKIVKCDLCKFTNLKDKGIPACCDVCPTKAVIFGKRDFLLAEAKKRIAENPDKYQKEIYGEFEVGGTNVIYIAGETFDNLGFRELEHDSNAAFSENIQHTIYKGFVAPVALYGFLAFVALKNRKNHHGHGHGHDAKHEDKHGSEK</sequence>
<accession>A0A3R5X440</accession>
<evidence type="ECO:0000313" key="12">
    <source>
        <dbReference type="Proteomes" id="UP000287502"/>
    </source>
</evidence>
<dbReference type="KEGG" id="gtl:EP073_11265"/>
<dbReference type="Gene3D" id="3.30.70.20">
    <property type="match status" value="2"/>
</dbReference>
<dbReference type="GO" id="GO:0015944">
    <property type="term" value="P:formate oxidation"/>
    <property type="evidence" value="ECO:0007669"/>
    <property type="project" value="InterPro"/>
</dbReference>
<keyword evidence="9" id="KW-0732">Signal</keyword>
<feature type="binding site" evidence="7">
    <location>
        <position position="152"/>
    </location>
    <ligand>
        <name>[4Fe-4S] cluster</name>
        <dbReference type="ChEBI" id="CHEBI:49883"/>
        <label>3</label>
    </ligand>
</feature>
<evidence type="ECO:0000256" key="3">
    <source>
        <dbReference type="ARBA" id="ARBA00022723"/>
    </source>
</evidence>
<dbReference type="EMBL" id="CP035108">
    <property type="protein sequence ID" value="QAR33961.1"/>
    <property type="molecule type" value="Genomic_DNA"/>
</dbReference>
<dbReference type="SUPFAM" id="SSF54862">
    <property type="entry name" value="4Fe-4S ferredoxins"/>
    <property type="match status" value="1"/>
</dbReference>
<evidence type="ECO:0000256" key="9">
    <source>
        <dbReference type="SAM" id="SignalP"/>
    </source>
</evidence>
<feature type="binding site" evidence="7">
    <location>
        <position position="171"/>
    </location>
    <ligand>
        <name>[4Fe-4S] cluster</name>
        <dbReference type="ChEBI" id="CHEBI:49883"/>
        <label>2</label>
    </ligand>
</feature>
<evidence type="ECO:0000256" key="5">
    <source>
        <dbReference type="ARBA" id="ARBA00023004"/>
    </source>
</evidence>
<feature type="binding site" evidence="7">
    <location>
        <position position="52"/>
    </location>
    <ligand>
        <name>[4Fe-4S] cluster</name>
        <dbReference type="ChEBI" id="CHEBI:49883"/>
        <label>1</label>
    </ligand>
</feature>
<dbReference type="PANTHER" id="PTHR43545:SF1">
    <property type="entry name" value="HYDROGENASE-2 OPERON PROTEIN HYBA"/>
    <property type="match status" value="1"/>
</dbReference>
<comment type="subcellular location">
    <subcellularLocation>
        <location evidence="1">Cell envelope</location>
    </subcellularLocation>
</comment>
<evidence type="ECO:0000256" key="8">
    <source>
        <dbReference type="SAM" id="MobiDB-lite"/>
    </source>
</evidence>
<reference evidence="11 12" key="1">
    <citation type="submission" date="2019-01" db="EMBL/GenBank/DDBJ databases">
        <title>Geovibrio thiophilus DSM 11263, complete genome.</title>
        <authorList>
            <person name="Spring S."/>
            <person name="Bunk B."/>
            <person name="Sproer C."/>
        </authorList>
    </citation>
    <scope>NUCLEOTIDE SEQUENCE [LARGE SCALE GENOMIC DNA]</scope>
    <source>
        <strain evidence="11 12">DSM 11263</strain>
    </source>
</reference>
<feature type="binding site" evidence="7">
    <location>
        <position position="145"/>
    </location>
    <ligand>
        <name>[4Fe-4S] cluster</name>
        <dbReference type="ChEBI" id="CHEBI:49883"/>
        <label>4</label>
    </ligand>
</feature>
<dbReference type="InterPro" id="IPR017896">
    <property type="entry name" value="4Fe4S_Fe-S-bd"/>
</dbReference>
<dbReference type="Proteomes" id="UP000287502">
    <property type="component" value="Chromosome"/>
</dbReference>
<dbReference type="OrthoDB" id="9789030at2"/>
<dbReference type="PANTHER" id="PTHR43545">
    <property type="entry name" value="FORMATE DEHYDROGENASE, NITRATE-INDUCIBLE, IRON-SULFUR SUBUNIT"/>
    <property type="match status" value="1"/>
</dbReference>
<evidence type="ECO:0000259" key="10">
    <source>
        <dbReference type="PROSITE" id="PS51379"/>
    </source>
</evidence>
<proteinExistence type="predicted"/>
<keyword evidence="3 7" id="KW-0479">Metal-binding</keyword>
<organism evidence="11 12">
    <name type="scientific">Geovibrio thiophilus</name>
    <dbReference type="NCBI Taxonomy" id="139438"/>
    <lineage>
        <taxon>Bacteria</taxon>
        <taxon>Pseudomonadati</taxon>
        <taxon>Deferribacterota</taxon>
        <taxon>Deferribacteres</taxon>
        <taxon>Deferribacterales</taxon>
        <taxon>Geovibrionaceae</taxon>
        <taxon>Geovibrio</taxon>
    </lineage>
</organism>
<dbReference type="PROSITE" id="PS51318">
    <property type="entry name" value="TAT"/>
    <property type="match status" value="1"/>
</dbReference>
<evidence type="ECO:0000256" key="2">
    <source>
        <dbReference type="ARBA" id="ARBA00022485"/>
    </source>
</evidence>
<feature type="compositionally biased region" description="Basic and acidic residues" evidence="8">
    <location>
        <begin position="296"/>
        <end position="310"/>
    </location>
</feature>
<keyword evidence="4" id="KW-0677">Repeat</keyword>
<dbReference type="InterPro" id="IPR017900">
    <property type="entry name" value="4Fe4S_Fe_S_CS"/>
</dbReference>
<dbReference type="PROSITE" id="PS51379">
    <property type="entry name" value="4FE4S_FER_2"/>
    <property type="match status" value="3"/>
</dbReference>
<feature type="binding site" evidence="7">
    <location>
        <position position="174"/>
    </location>
    <ligand>
        <name>[4Fe-4S] cluster</name>
        <dbReference type="ChEBI" id="CHEBI:49883"/>
        <label>2</label>
    </ligand>
</feature>
<keyword evidence="6 7" id="KW-0411">Iron-sulfur</keyword>
<feature type="binding site" evidence="7">
    <location>
        <position position="112"/>
    </location>
    <ligand>
        <name>[4Fe-4S] cluster</name>
        <dbReference type="ChEBI" id="CHEBI:49883"/>
        <label>3</label>
    </ligand>
</feature>
<keyword evidence="2 7" id="KW-0004">4Fe-4S</keyword>
<feature type="binding site" evidence="7">
    <location>
        <position position="109"/>
    </location>
    <ligand>
        <name>[4Fe-4S] cluster</name>
        <dbReference type="ChEBI" id="CHEBI:49883"/>
        <label>3</label>
    </ligand>
</feature>
<dbReference type="NCBIfam" id="NF008134">
    <property type="entry name" value="PRK10882.1"/>
    <property type="match status" value="1"/>
</dbReference>
<feature type="signal peptide" evidence="9">
    <location>
        <begin position="1"/>
        <end position="26"/>
    </location>
</feature>
<evidence type="ECO:0000313" key="11">
    <source>
        <dbReference type="EMBL" id="QAR33961.1"/>
    </source>
</evidence>
<dbReference type="InterPro" id="IPR014603">
    <property type="entry name" value="Formate_DH_Fe-S_su"/>
</dbReference>
<dbReference type="GO" id="GO:0046872">
    <property type="term" value="F:metal ion binding"/>
    <property type="evidence" value="ECO:0007669"/>
    <property type="project" value="UniProtKB-KW"/>
</dbReference>